<feature type="region of interest" description="Disordered" evidence="1">
    <location>
        <begin position="575"/>
        <end position="594"/>
    </location>
</feature>
<feature type="compositionally biased region" description="Polar residues" evidence="1">
    <location>
        <begin position="336"/>
        <end position="378"/>
    </location>
</feature>
<evidence type="ECO:0000313" key="4">
    <source>
        <dbReference type="Proteomes" id="UP000054481"/>
    </source>
</evidence>
<feature type="region of interest" description="Disordered" evidence="1">
    <location>
        <begin position="865"/>
        <end position="886"/>
    </location>
</feature>
<dbReference type="GO" id="GO:0070772">
    <property type="term" value="C:PAS complex"/>
    <property type="evidence" value="ECO:0007669"/>
    <property type="project" value="TreeGrafter"/>
</dbReference>
<gene>
    <name evidence="3" type="ORF">HIM_04363</name>
</gene>
<feature type="region of interest" description="Disordered" evidence="1">
    <location>
        <begin position="1"/>
        <end position="477"/>
    </location>
</feature>
<dbReference type="AlphaFoldDB" id="A0A0F7ZLD5"/>
<keyword evidence="2" id="KW-0812">Transmembrane</keyword>
<feature type="compositionally biased region" description="Polar residues" evidence="1">
    <location>
        <begin position="464"/>
        <end position="477"/>
    </location>
</feature>
<accession>A0A0F7ZLD5</accession>
<dbReference type="Pfam" id="PF12751">
    <property type="entry name" value="Vac7"/>
    <property type="match status" value="1"/>
</dbReference>
<name>A0A0F7ZLD5_9HYPO</name>
<feature type="compositionally biased region" description="Basic and acidic residues" evidence="1">
    <location>
        <begin position="274"/>
        <end position="283"/>
    </location>
</feature>
<dbReference type="PANTHER" id="PTHR28258">
    <property type="entry name" value="VACUOLAR SEGREGATION PROTEIN 7"/>
    <property type="match status" value="1"/>
</dbReference>
<feature type="compositionally biased region" description="Polar residues" evidence="1">
    <location>
        <begin position="579"/>
        <end position="594"/>
    </location>
</feature>
<organism evidence="3 4">
    <name type="scientific">Hirsutella minnesotensis 3608</name>
    <dbReference type="NCBI Taxonomy" id="1043627"/>
    <lineage>
        <taxon>Eukaryota</taxon>
        <taxon>Fungi</taxon>
        <taxon>Dikarya</taxon>
        <taxon>Ascomycota</taxon>
        <taxon>Pezizomycotina</taxon>
        <taxon>Sordariomycetes</taxon>
        <taxon>Hypocreomycetidae</taxon>
        <taxon>Hypocreales</taxon>
        <taxon>Ophiocordycipitaceae</taxon>
        <taxon>Hirsutella</taxon>
    </lineage>
</organism>
<evidence type="ECO:0000256" key="2">
    <source>
        <dbReference type="SAM" id="Phobius"/>
    </source>
</evidence>
<dbReference type="OrthoDB" id="1204at2759"/>
<sequence length="886" mass="94897">MHALQQLYAFPASMDKSPASSDGTQGATQPISDDMANPHASTTQVSSANPTTTTTTTTSTAATSSSSQASKPSSTTNSVNHSPVASRDASRDTSPVRKPRRTTSTQAFGSASQSRRNSQHDVSPTRQRNSFSAESATAPAVTPRPFSSSTFPALRPTGREPQIQAPTPQRSPVFQDLRESHRWPVSPRLRSPPPLLAKPATLAARRNELDPPSINVQRPSPTSLPPDSLQVTPETDSDDSHMQSGIRTPVRGALETVQEVSQNNSPAHAADASLVEHVEEKLAPPESQSDGALSDSGRAPKSKGAIAPEQVAGSDVAGSRNESRRPSSVPPPPTLASRQSSIISTKQVKSKPEGSTQNMTVETETVPSVPQMVLSTGAKSEGGGGTLKTKPSAETIKPKKEKKKPVRKQPQVNSGTVSSKADIFEAKIASAVDEANTSDSEETFVYDSNPPDTTERSTRRFHSRTPSATSMASQADRSNLRSIYGIMEGSTHGHGPVPKKSMKFVNTFGGNASDSLTAGDEDGKGTGRSTGGSTRGTFRHHHHIGRWGRQPGNGHASLFDTESPFPNAAKSKLIGAGSRNLSGPTSPRNYQTTRGHFNTKRSAMQMSSGYDMDETTGADDERTPLMETGRSLRGSRIRRGPHNLRQAESQTYTRRSSYLNRFAACLVLTMMFLLVITGAIGFMFATSQPMNGIEIVSIGNVVTSEQVLIYDLTIKAHNPNIVVVTIDHANLEIFAKSKFADPDSKRRKHHDRDGVRAQDDPVNDPPLGPGDGNDNDSDNRPNILLGRVTVFDSPLTFEGSLFHQGSSSSTGQMQLPNPGNNTVDGTDRWSSIYQHEFDLIVKGVVKYSLPLSAHVRTATVAGRTLVKPNSANNPSPNPNTTIPADR</sequence>
<dbReference type="InterPro" id="IPR024260">
    <property type="entry name" value="Vac7"/>
</dbReference>
<dbReference type="GO" id="GO:1903778">
    <property type="term" value="P:protein localization to vacuolar membrane"/>
    <property type="evidence" value="ECO:0007669"/>
    <property type="project" value="TreeGrafter"/>
</dbReference>
<feature type="compositionally biased region" description="Polar residues" evidence="1">
    <location>
        <begin position="18"/>
        <end position="31"/>
    </location>
</feature>
<dbReference type="PANTHER" id="PTHR28258:SF1">
    <property type="entry name" value="VACUOLAR SEGREGATION PROTEIN 7"/>
    <property type="match status" value="1"/>
</dbReference>
<feature type="compositionally biased region" description="Low complexity" evidence="1">
    <location>
        <begin position="42"/>
        <end position="78"/>
    </location>
</feature>
<proteinExistence type="predicted"/>
<dbReference type="GO" id="GO:0000329">
    <property type="term" value="C:fungal-type vacuole membrane"/>
    <property type="evidence" value="ECO:0007669"/>
    <property type="project" value="TreeGrafter"/>
</dbReference>
<feature type="transmembrane region" description="Helical" evidence="2">
    <location>
        <begin position="662"/>
        <end position="685"/>
    </location>
</feature>
<evidence type="ECO:0008006" key="5">
    <source>
        <dbReference type="Google" id="ProtNLM"/>
    </source>
</evidence>
<feature type="region of interest" description="Disordered" evidence="1">
    <location>
        <begin position="742"/>
        <end position="782"/>
    </location>
</feature>
<feature type="region of interest" description="Disordered" evidence="1">
    <location>
        <begin position="513"/>
        <end position="538"/>
    </location>
</feature>
<keyword evidence="2" id="KW-0472">Membrane</keyword>
<dbReference type="Proteomes" id="UP000054481">
    <property type="component" value="Unassembled WGS sequence"/>
</dbReference>
<feature type="compositionally biased region" description="Polar residues" evidence="1">
    <location>
        <begin position="102"/>
        <end position="135"/>
    </location>
</feature>
<protein>
    <recommendedName>
        <fullName evidence="5">Vacuolar segregation protein 7</fullName>
    </recommendedName>
</protein>
<keyword evidence="4" id="KW-1185">Reference proteome</keyword>
<dbReference type="GO" id="GO:0010513">
    <property type="term" value="P:positive regulation of phosphatidylinositol biosynthetic process"/>
    <property type="evidence" value="ECO:0007669"/>
    <property type="project" value="TreeGrafter"/>
</dbReference>
<feature type="compositionally biased region" description="Low complexity" evidence="1">
    <location>
        <begin position="868"/>
        <end position="886"/>
    </location>
</feature>
<keyword evidence="2" id="KW-1133">Transmembrane helix</keyword>
<reference evidence="3 4" key="1">
    <citation type="journal article" date="2014" name="Genome Biol. Evol.">
        <title>Comparative genomics and transcriptomics analyses reveal divergent lifestyle features of nematode endoparasitic fungus Hirsutella minnesotensis.</title>
        <authorList>
            <person name="Lai Y."/>
            <person name="Liu K."/>
            <person name="Zhang X."/>
            <person name="Zhang X."/>
            <person name="Li K."/>
            <person name="Wang N."/>
            <person name="Shu C."/>
            <person name="Wu Y."/>
            <person name="Wang C."/>
            <person name="Bushley K.E."/>
            <person name="Xiang M."/>
            <person name="Liu X."/>
        </authorList>
    </citation>
    <scope>NUCLEOTIDE SEQUENCE [LARGE SCALE GENOMIC DNA]</scope>
    <source>
        <strain evidence="3 4">3608</strain>
    </source>
</reference>
<dbReference type="EMBL" id="KQ030512">
    <property type="protein sequence ID" value="KJZ76281.1"/>
    <property type="molecule type" value="Genomic_DNA"/>
</dbReference>
<dbReference type="GO" id="GO:0000011">
    <property type="term" value="P:vacuole inheritance"/>
    <property type="evidence" value="ECO:0007669"/>
    <property type="project" value="TreeGrafter"/>
</dbReference>
<evidence type="ECO:0000256" key="1">
    <source>
        <dbReference type="SAM" id="MobiDB-lite"/>
    </source>
</evidence>
<evidence type="ECO:0000313" key="3">
    <source>
        <dbReference type="EMBL" id="KJZ76281.1"/>
    </source>
</evidence>